<gene>
    <name evidence="1" type="ORF">MNBD_GAMMA05-746</name>
</gene>
<proteinExistence type="predicted"/>
<reference evidence="1" key="1">
    <citation type="submission" date="2018-06" db="EMBL/GenBank/DDBJ databases">
        <authorList>
            <person name="Zhirakovskaya E."/>
        </authorList>
    </citation>
    <scope>NUCLEOTIDE SEQUENCE</scope>
</reference>
<name>A0A3B0WTD7_9ZZZZ</name>
<dbReference type="AlphaFoldDB" id="A0A3B0WTD7"/>
<dbReference type="Pfam" id="PF05494">
    <property type="entry name" value="MlaC"/>
    <property type="match status" value="1"/>
</dbReference>
<dbReference type="PIRSF" id="PIRSF004649">
    <property type="entry name" value="MlaC"/>
    <property type="match status" value="1"/>
</dbReference>
<dbReference type="InterPro" id="IPR008869">
    <property type="entry name" value="MlaC/ttg2D"/>
</dbReference>
<dbReference type="Gene3D" id="3.10.450.710">
    <property type="entry name" value="Tgt2/MlaC"/>
    <property type="match status" value="1"/>
</dbReference>
<dbReference type="EMBL" id="UOFE01000027">
    <property type="protein sequence ID" value="VAW52429.1"/>
    <property type="molecule type" value="Genomic_DNA"/>
</dbReference>
<dbReference type="InterPro" id="IPR042245">
    <property type="entry name" value="Tgt2/MlaC_sf"/>
</dbReference>
<protein>
    <submittedName>
        <fullName evidence="1">Uncharacterized ABC transporter, auxiliary component YrbC</fullName>
    </submittedName>
</protein>
<organism evidence="1">
    <name type="scientific">hydrothermal vent metagenome</name>
    <dbReference type="NCBI Taxonomy" id="652676"/>
    <lineage>
        <taxon>unclassified sequences</taxon>
        <taxon>metagenomes</taxon>
        <taxon>ecological metagenomes</taxon>
    </lineage>
</organism>
<sequence length="210" mass="23949">MKRLKIFCIALLLMGSQAVVAETSQEIESPVALLERTSTEVMDILRKDHDLLVKEPTRVYKLIDDYILPHLDDVTMAKLALGKSWRKASKQQKLDFIEEFRNLLVRTYSKSLLEFSDQTIKYFPLKLAADVRKASVKAEVVQPGGPSIPLAYRVRLKNNAWKVYDIKVDGISLVTSYRGTFTQEIRKSGIDGLLIYLREKNSKLKGKDTT</sequence>
<dbReference type="PANTHER" id="PTHR36573">
    <property type="entry name" value="INTERMEMBRANE PHOSPHOLIPID TRANSPORT SYSTEM BINDING PROTEIN MLAC"/>
    <property type="match status" value="1"/>
</dbReference>
<dbReference type="PANTHER" id="PTHR36573:SF1">
    <property type="entry name" value="INTERMEMBRANE PHOSPHOLIPID TRANSPORT SYSTEM BINDING PROTEIN MLAC"/>
    <property type="match status" value="1"/>
</dbReference>
<evidence type="ECO:0000313" key="1">
    <source>
        <dbReference type="EMBL" id="VAW52429.1"/>
    </source>
</evidence>
<accession>A0A3B0WTD7</accession>